<feature type="region of interest" description="Disordered" evidence="1">
    <location>
        <begin position="1"/>
        <end position="23"/>
    </location>
</feature>
<protein>
    <submittedName>
        <fullName evidence="3">Uncharacterized protein</fullName>
    </submittedName>
</protein>
<comment type="caution">
    <text evidence="3">The sequence shown here is derived from an EMBL/GenBank/DDBJ whole genome shotgun (WGS) entry which is preliminary data.</text>
</comment>
<feature type="transmembrane region" description="Helical" evidence="2">
    <location>
        <begin position="111"/>
        <end position="134"/>
    </location>
</feature>
<dbReference type="AlphaFoldDB" id="A0A7C9K9T2"/>
<keyword evidence="2" id="KW-0472">Membrane</keyword>
<evidence type="ECO:0000256" key="1">
    <source>
        <dbReference type="SAM" id="MobiDB-lite"/>
    </source>
</evidence>
<reference evidence="3 4" key="1">
    <citation type="submission" date="2019-09" db="EMBL/GenBank/DDBJ databases">
        <title>H2 Metabolism Revealed by Metagenomic Analysis in Subglacial Sediment of East Antarctica.</title>
        <authorList>
            <person name="Yang Z."/>
            <person name="Zhang Y."/>
            <person name="Lv Y."/>
            <person name="Yan W."/>
            <person name="Xiao X."/>
            <person name="Sun B."/>
            <person name="Ma H."/>
        </authorList>
    </citation>
    <scope>NUCLEOTIDE SEQUENCE [LARGE SCALE GENOMIC DNA]</scope>
    <source>
        <strain evidence="3">Bin2_2</strain>
    </source>
</reference>
<organism evidence="3 4">
    <name type="scientific">Sulfuriferula multivorans</name>
    <dbReference type="NCBI Taxonomy" id="1559896"/>
    <lineage>
        <taxon>Bacteria</taxon>
        <taxon>Pseudomonadati</taxon>
        <taxon>Pseudomonadota</taxon>
        <taxon>Betaproteobacteria</taxon>
        <taxon>Nitrosomonadales</taxon>
        <taxon>Sulfuricellaceae</taxon>
        <taxon>Sulfuriferula</taxon>
    </lineage>
</organism>
<keyword evidence="2" id="KW-0812">Transmembrane</keyword>
<evidence type="ECO:0000256" key="2">
    <source>
        <dbReference type="SAM" id="Phobius"/>
    </source>
</evidence>
<keyword evidence="2" id="KW-1133">Transmembrane helix</keyword>
<name>A0A7C9K9T2_9PROT</name>
<evidence type="ECO:0000313" key="4">
    <source>
        <dbReference type="Proteomes" id="UP000483432"/>
    </source>
</evidence>
<proteinExistence type="predicted"/>
<sequence>MSKANHDKEYDQGYRDGREGGGGPARFFGVGQTAAYKAGFSAGGSDRCKYGSRSGPGPTLDDLFTSSNKEASTISDNSHKGASLTHASGAVVGSTLSSAIGSASGSAGGTLFIVIGKIILAAASFGLAKFGMWLDSPLGWVLILLAIPGLLIGAYYTFILVVFVGIPMMLYECSGPVSSDIPGEWPKDITGGSMNLLAGERSKVWGGTLPGMGVPICFTWAASRGYESVKFIAQVEERGSRSWTKKEVPEGNLSYCNYYGSTISFRITAESATNQKILVGWSPINKNSDIQPGYNNYENLAAFLRKEGQIE</sequence>
<gene>
    <name evidence="3" type="ORF">GZ085_03705</name>
</gene>
<accession>A0A7C9K9T2</accession>
<feature type="transmembrane region" description="Helical" evidence="2">
    <location>
        <begin position="140"/>
        <end position="166"/>
    </location>
</feature>
<evidence type="ECO:0000313" key="3">
    <source>
        <dbReference type="EMBL" id="NDP47492.1"/>
    </source>
</evidence>
<dbReference type="Proteomes" id="UP000483432">
    <property type="component" value="Unassembled WGS sequence"/>
</dbReference>
<dbReference type="EMBL" id="JAAFGW010000035">
    <property type="protein sequence ID" value="NDP47492.1"/>
    <property type="molecule type" value="Genomic_DNA"/>
</dbReference>
<feature type="compositionally biased region" description="Basic and acidic residues" evidence="1">
    <location>
        <begin position="1"/>
        <end position="19"/>
    </location>
</feature>